<dbReference type="EMBL" id="JAAVJI010000002">
    <property type="protein sequence ID" value="NJP00377.1"/>
    <property type="molecule type" value="Genomic_DNA"/>
</dbReference>
<dbReference type="Pfam" id="PF13410">
    <property type="entry name" value="GST_C_2"/>
    <property type="match status" value="1"/>
</dbReference>
<comment type="caution">
    <text evidence="2">The sequence shown here is derived from an EMBL/GenBank/DDBJ whole genome shotgun (WGS) entry which is preliminary data.</text>
</comment>
<dbReference type="CDD" id="cd00299">
    <property type="entry name" value="GST_C_family"/>
    <property type="match status" value="1"/>
</dbReference>
<dbReference type="InterPro" id="IPR004045">
    <property type="entry name" value="Glutathione_S-Trfase_N"/>
</dbReference>
<evidence type="ECO:0000313" key="2">
    <source>
        <dbReference type="EMBL" id="NJP00377.1"/>
    </source>
</evidence>
<evidence type="ECO:0000259" key="1">
    <source>
        <dbReference type="PROSITE" id="PS50404"/>
    </source>
</evidence>
<dbReference type="CDD" id="cd00570">
    <property type="entry name" value="GST_N_family"/>
    <property type="match status" value="1"/>
</dbReference>
<name>A0ABX0YBW5_9PSED</name>
<dbReference type="Pfam" id="PF13417">
    <property type="entry name" value="GST_N_3"/>
    <property type="match status" value="1"/>
</dbReference>
<dbReference type="SUPFAM" id="SSF52833">
    <property type="entry name" value="Thioredoxin-like"/>
    <property type="match status" value="1"/>
</dbReference>
<feature type="domain" description="GST N-terminal" evidence="1">
    <location>
        <begin position="2"/>
        <end position="81"/>
    </location>
</feature>
<evidence type="ECO:0000313" key="3">
    <source>
        <dbReference type="Proteomes" id="UP000746535"/>
    </source>
</evidence>
<dbReference type="Proteomes" id="UP000746535">
    <property type="component" value="Unassembled WGS sequence"/>
</dbReference>
<organism evidence="2 3">
    <name type="scientific">Pseudomonas quercus</name>
    <dbReference type="NCBI Taxonomy" id="2722792"/>
    <lineage>
        <taxon>Bacteria</taxon>
        <taxon>Pseudomonadati</taxon>
        <taxon>Pseudomonadota</taxon>
        <taxon>Gammaproteobacteria</taxon>
        <taxon>Pseudomonadales</taxon>
        <taxon>Pseudomonadaceae</taxon>
        <taxon>Pseudomonas</taxon>
    </lineage>
</organism>
<dbReference type="SUPFAM" id="SSF47616">
    <property type="entry name" value="GST C-terminal domain-like"/>
    <property type="match status" value="1"/>
</dbReference>
<dbReference type="InterPro" id="IPR036249">
    <property type="entry name" value="Thioredoxin-like_sf"/>
</dbReference>
<keyword evidence="3" id="KW-1185">Reference proteome</keyword>
<dbReference type="PROSITE" id="PS50404">
    <property type="entry name" value="GST_NTER"/>
    <property type="match status" value="1"/>
</dbReference>
<sequence>MTALILHHYPTSPFAEKARLMLGFKGLAWHSVNIPPMMPKPDLMPLTGGYRKTPVLQIGADVYCDTALIARQLDKVQPTPALFPAGKEAVVAAFAGWVDSVVFQHAVSFVFQPESAAVRFSRFTEEQRNAFLADRAKLFSGGAASRLPIEIARHQWPVIMGRVEQQLSAGGEFLFGVPSHADFSLAHICWFLLATPVTSPLIEGYPNVMAWFKRVQAFGQGTPTELSSGEALEKAKAATPAGFPEIDFVDPSGFKAGDQVVVSATDYGVDGVAGELVYTDHEEIVVRREDDRAGTVQVHFPRMGFAIKAV</sequence>
<dbReference type="Gene3D" id="3.40.30.110">
    <property type="match status" value="2"/>
</dbReference>
<reference evidence="2 3" key="1">
    <citation type="submission" date="2020-03" db="EMBL/GenBank/DDBJ databases">
        <authorList>
            <person name="Wang L."/>
            <person name="He N."/>
            <person name="Li Y."/>
            <person name="Fang Y."/>
            <person name="Zhang F."/>
        </authorList>
    </citation>
    <scope>NUCLEOTIDE SEQUENCE [LARGE SCALE GENOMIC DNA]</scope>
    <source>
        <strain evidence="3">hsmgli-8</strain>
    </source>
</reference>
<protein>
    <submittedName>
        <fullName evidence="2">Glutathione S-transferase family protein</fullName>
    </submittedName>
</protein>
<dbReference type="RefSeq" id="WP_168082415.1">
    <property type="nucleotide sequence ID" value="NZ_JAAVJI010000002.1"/>
</dbReference>
<proteinExistence type="predicted"/>
<dbReference type="InterPro" id="IPR036282">
    <property type="entry name" value="Glutathione-S-Trfase_C_sf"/>
</dbReference>
<accession>A0ABX0YBW5</accession>
<gene>
    <name evidence="2" type="ORF">HBH25_05820</name>
</gene>